<gene>
    <name evidence="1" type="ORF">CLORY_09020</name>
</gene>
<evidence type="ECO:0000313" key="1">
    <source>
        <dbReference type="EMBL" id="OPJ64030.1"/>
    </source>
</evidence>
<dbReference type="EMBL" id="MZGV01000006">
    <property type="protein sequence ID" value="OPJ64030.1"/>
    <property type="molecule type" value="Genomic_DNA"/>
</dbReference>
<protein>
    <submittedName>
        <fullName evidence="1">Short chain dehydrogenase</fullName>
    </submittedName>
</protein>
<organism evidence="1 2">
    <name type="scientific">Clostridium oryzae</name>
    <dbReference type="NCBI Taxonomy" id="1450648"/>
    <lineage>
        <taxon>Bacteria</taxon>
        <taxon>Bacillati</taxon>
        <taxon>Bacillota</taxon>
        <taxon>Clostridia</taxon>
        <taxon>Eubacteriales</taxon>
        <taxon>Clostridiaceae</taxon>
        <taxon>Clostridium</taxon>
    </lineage>
</organism>
<dbReference type="InterPro" id="IPR002347">
    <property type="entry name" value="SDR_fam"/>
</dbReference>
<proteinExistence type="predicted"/>
<dbReference type="SUPFAM" id="SSF51735">
    <property type="entry name" value="NAD(P)-binding Rossmann-fold domains"/>
    <property type="match status" value="1"/>
</dbReference>
<dbReference type="InterPro" id="IPR036291">
    <property type="entry name" value="NAD(P)-bd_dom_sf"/>
</dbReference>
<dbReference type="STRING" id="1450648.CLORY_09020"/>
<dbReference type="RefSeq" id="WP_079422331.1">
    <property type="nucleotide sequence ID" value="NZ_MZGV01000006.1"/>
</dbReference>
<keyword evidence="2" id="KW-1185">Reference proteome</keyword>
<dbReference type="Pfam" id="PF00106">
    <property type="entry name" value="adh_short"/>
    <property type="match status" value="1"/>
</dbReference>
<sequence>MKTVFITGTSSGIGRETAKVFCENGWNVIATMRRPELEKELAKIKM</sequence>
<dbReference type="Gene3D" id="3.40.50.720">
    <property type="entry name" value="NAD(P)-binding Rossmann-like Domain"/>
    <property type="match status" value="1"/>
</dbReference>
<comment type="caution">
    <text evidence="1">The sequence shown here is derived from an EMBL/GenBank/DDBJ whole genome shotgun (WGS) entry which is preliminary data.</text>
</comment>
<dbReference type="Proteomes" id="UP000190080">
    <property type="component" value="Unassembled WGS sequence"/>
</dbReference>
<reference evidence="1 2" key="1">
    <citation type="submission" date="2017-03" db="EMBL/GenBank/DDBJ databases">
        <title>Genome sequence of Clostridium oryzae DSM 28571.</title>
        <authorList>
            <person name="Poehlein A."/>
            <person name="Daniel R."/>
        </authorList>
    </citation>
    <scope>NUCLEOTIDE SEQUENCE [LARGE SCALE GENOMIC DNA]</scope>
    <source>
        <strain evidence="1 2">DSM 28571</strain>
    </source>
</reference>
<name>A0A1V4IW26_9CLOT</name>
<evidence type="ECO:0000313" key="2">
    <source>
        <dbReference type="Proteomes" id="UP000190080"/>
    </source>
</evidence>
<dbReference type="OrthoDB" id="9808814at2"/>
<dbReference type="AlphaFoldDB" id="A0A1V4IW26"/>
<accession>A0A1V4IW26</accession>